<dbReference type="PROSITE" id="PS50215">
    <property type="entry name" value="ADAM_MEPRO"/>
    <property type="match status" value="1"/>
</dbReference>
<dbReference type="SUPFAM" id="SSF57552">
    <property type="entry name" value="Blood coagulation inhibitor (disintegrin)"/>
    <property type="match status" value="1"/>
</dbReference>
<feature type="domain" description="Disintegrin" evidence="4">
    <location>
        <begin position="531"/>
        <end position="620"/>
    </location>
</feature>
<organism evidence="6 7">
    <name type="scientific">Furculomyces boomerangus</name>
    <dbReference type="NCBI Taxonomy" id="61424"/>
    <lineage>
        <taxon>Eukaryota</taxon>
        <taxon>Fungi</taxon>
        <taxon>Fungi incertae sedis</taxon>
        <taxon>Zoopagomycota</taxon>
        <taxon>Kickxellomycotina</taxon>
        <taxon>Harpellomycetes</taxon>
        <taxon>Harpellales</taxon>
        <taxon>Harpellaceae</taxon>
        <taxon>Furculomyces</taxon>
    </lineage>
</organism>
<evidence type="ECO:0000256" key="3">
    <source>
        <dbReference type="SAM" id="Phobius"/>
    </source>
</evidence>
<feature type="domain" description="Peptidase M12B" evidence="5">
    <location>
        <begin position="294"/>
        <end position="524"/>
    </location>
</feature>
<keyword evidence="3" id="KW-1133">Transmembrane helix</keyword>
<dbReference type="InterPro" id="IPR001762">
    <property type="entry name" value="Disintegrin_dom"/>
</dbReference>
<dbReference type="PANTHER" id="PTHR11905:SF159">
    <property type="entry name" value="ADAM METALLOPROTEASE"/>
    <property type="match status" value="1"/>
</dbReference>
<keyword evidence="1" id="KW-1015">Disulfide bond</keyword>
<evidence type="ECO:0000259" key="5">
    <source>
        <dbReference type="PROSITE" id="PS50215"/>
    </source>
</evidence>
<dbReference type="InterPro" id="IPR001590">
    <property type="entry name" value="Peptidase_M12B"/>
</dbReference>
<dbReference type="PANTHER" id="PTHR11905">
    <property type="entry name" value="ADAM A DISINTEGRIN AND METALLOPROTEASE DOMAIN"/>
    <property type="match status" value="1"/>
</dbReference>
<evidence type="ECO:0000259" key="4">
    <source>
        <dbReference type="PROSITE" id="PS50214"/>
    </source>
</evidence>
<evidence type="ECO:0000313" key="6">
    <source>
        <dbReference type="EMBL" id="PVU85595.1"/>
    </source>
</evidence>
<dbReference type="Pfam" id="PF01562">
    <property type="entry name" value="Pep_M12B_propep"/>
    <property type="match status" value="1"/>
</dbReference>
<dbReference type="SMART" id="SM00050">
    <property type="entry name" value="DISIN"/>
    <property type="match status" value="1"/>
</dbReference>
<reference evidence="6 7" key="1">
    <citation type="journal article" date="2018" name="MBio">
        <title>Comparative Genomics Reveals the Core Gene Toolbox for the Fungus-Insect Symbiosis.</title>
        <authorList>
            <person name="Wang Y."/>
            <person name="Stata M."/>
            <person name="Wang W."/>
            <person name="Stajich J.E."/>
            <person name="White M.M."/>
            <person name="Moncalvo J.M."/>
        </authorList>
    </citation>
    <scope>NUCLEOTIDE SEQUENCE [LARGE SCALE GENOMIC DNA]</scope>
    <source>
        <strain evidence="6 7">AUS-77-4</strain>
    </source>
</reference>
<dbReference type="InterPro" id="IPR024079">
    <property type="entry name" value="MetalloPept_cat_dom_sf"/>
</dbReference>
<keyword evidence="2" id="KW-0862">Zinc</keyword>
<dbReference type="Pfam" id="PF13583">
    <property type="entry name" value="Reprolysin_4"/>
    <property type="match status" value="1"/>
</dbReference>
<comment type="caution">
    <text evidence="2">Lacks conserved residue(s) required for the propagation of feature annotation.</text>
</comment>
<feature type="binding site" evidence="2">
    <location>
        <position position="457"/>
    </location>
    <ligand>
        <name>Zn(2+)</name>
        <dbReference type="ChEBI" id="CHEBI:29105"/>
        <note>catalytic</note>
    </ligand>
</feature>
<keyword evidence="3" id="KW-0812">Transmembrane</keyword>
<evidence type="ECO:0000256" key="1">
    <source>
        <dbReference type="ARBA" id="ARBA00023157"/>
    </source>
</evidence>
<keyword evidence="7" id="KW-1185">Reference proteome</keyword>
<feature type="binding site" evidence="2">
    <location>
        <position position="447"/>
    </location>
    <ligand>
        <name>Zn(2+)</name>
        <dbReference type="ChEBI" id="CHEBI:29105"/>
        <note>catalytic</note>
    </ligand>
</feature>
<dbReference type="FunFam" id="4.10.70.10:FF:000001">
    <property type="entry name" value="Disintegrin and metalloproteinase domain-containing protein 22"/>
    <property type="match status" value="1"/>
</dbReference>
<accession>A0A2T9XZU6</accession>
<gene>
    <name evidence="6" type="ORF">BB559_006922</name>
</gene>
<dbReference type="InterPro" id="IPR036436">
    <property type="entry name" value="Disintegrin_dom_sf"/>
</dbReference>
<dbReference type="GO" id="GO:0004222">
    <property type="term" value="F:metalloendopeptidase activity"/>
    <property type="evidence" value="ECO:0007669"/>
    <property type="project" value="InterPro"/>
</dbReference>
<dbReference type="GO" id="GO:0006508">
    <property type="term" value="P:proteolysis"/>
    <property type="evidence" value="ECO:0007669"/>
    <property type="project" value="InterPro"/>
</dbReference>
<keyword evidence="2" id="KW-0479">Metal-binding</keyword>
<dbReference type="OrthoDB" id="5951731at2759"/>
<name>A0A2T9XZU6_9FUNG</name>
<dbReference type="Gene3D" id="3.40.390.10">
    <property type="entry name" value="Collagenase (Catalytic Domain)"/>
    <property type="match status" value="1"/>
</dbReference>
<dbReference type="STRING" id="61424.A0A2T9XZU6"/>
<evidence type="ECO:0000313" key="7">
    <source>
        <dbReference type="Proteomes" id="UP000245699"/>
    </source>
</evidence>
<dbReference type="SUPFAM" id="SSF55486">
    <property type="entry name" value="Metalloproteases ('zincins'), catalytic domain"/>
    <property type="match status" value="1"/>
</dbReference>
<sequence>MKIAIVHGIGKSSVIAGYEFLAEPKIHVFSQPVDLASQSKQNLGKRNLLEKRSINDITKSDSFQMDLTTYNQTYRLILEPNHDLIHSDAIITIHKPDGTKQVKKLTEVDNSGYYRGRVQLIGNNGFSSAFDTWEKALRKRSSHVFDEFESWARIAIHNEPGGSVLDGTYSIGEETFFIKPIKVYENTKRSSDPSITTLNRRSIDAQKSKSIIYRTNDFIENQKTGLNANVANNIDGICKSRHYTNATYGVNQDDPHFAFGGVIEKSLLSKRQTTQGSTFNDQAAISAGCLATKKILYMGAATDCTYTTLYGGTDGARKQILSNWNQISAVYERQFNVALGLVQVDISDISCTGSTDSSRSWNRECATSYPIDKRLSDFSSWRGAKGKDGTGLWHLLTNCASGTEVGLAWVGTLCKTDAQRSGDAQGSVVSGTGVSSSTRDEWKVIAHEIGHNFGAIHDCVNSNCPCSPPSCNACCPCTDKCDCSGQFIMNPSSPVATDNFSPCSIKSICSVIGSQGVSCLSDPGTKPTLGTAMCGNGILEQGEECDCGTPEECKDNKCCDGSTCKLLPGAKCLDSNSMCCKDCQIMKKDTVCRSKYSECDVEEVCDGSSPNCPPDSHVKDGTNCGNSSGLKCASGVCTSRDAQCAARSGSVDYSTYCKLSTFGNLCDIQCQSSSSSVVCMIMSGSYIEGTYCGWNAYCRNGSCKGINFFYTALLIFQRSLLIAIPVAIVILLILFYIIFSLLRMCFGRKPKRNVQNTTPFLYSNHNNQQYNNPSAYTNYPPNYPAGYTPSPQANNTNTTGWVDPYLYNGVGAPGPNRTNNYNYNRN</sequence>
<evidence type="ECO:0000256" key="2">
    <source>
        <dbReference type="PROSITE-ProRule" id="PRU00276"/>
    </source>
</evidence>
<dbReference type="GO" id="GO:0046872">
    <property type="term" value="F:metal ion binding"/>
    <property type="evidence" value="ECO:0007669"/>
    <property type="project" value="UniProtKB-KW"/>
</dbReference>
<keyword evidence="3" id="KW-0472">Membrane</keyword>
<comment type="caution">
    <text evidence="6">The sequence shown here is derived from an EMBL/GenBank/DDBJ whole genome shotgun (WGS) entry which is preliminary data.</text>
</comment>
<evidence type="ECO:0008006" key="8">
    <source>
        <dbReference type="Google" id="ProtNLM"/>
    </source>
</evidence>
<protein>
    <recommendedName>
        <fullName evidence="8">Disintegrin domain-containing protein</fullName>
    </recommendedName>
</protein>
<dbReference type="InterPro" id="IPR002870">
    <property type="entry name" value="Peptidase_M12B_N"/>
</dbReference>
<dbReference type="Proteomes" id="UP000245699">
    <property type="component" value="Unassembled WGS sequence"/>
</dbReference>
<dbReference type="Pfam" id="PF00200">
    <property type="entry name" value="Disintegrin"/>
    <property type="match status" value="1"/>
</dbReference>
<dbReference type="Gene3D" id="4.10.70.10">
    <property type="entry name" value="Disintegrin domain"/>
    <property type="match status" value="1"/>
</dbReference>
<feature type="binding site" evidence="2">
    <location>
        <position position="451"/>
    </location>
    <ligand>
        <name>Zn(2+)</name>
        <dbReference type="ChEBI" id="CHEBI:29105"/>
        <note>catalytic</note>
    </ligand>
</feature>
<dbReference type="EMBL" id="MBFT01001066">
    <property type="protein sequence ID" value="PVU85595.1"/>
    <property type="molecule type" value="Genomic_DNA"/>
</dbReference>
<feature type="transmembrane region" description="Helical" evidence="3">
    <location>
        <begin position="720"/>
        <end position="742"/>
    </location>
</feature>
<dbReference type="PROSITE" id="PS50214">
    <property type="entry name" value="DISINTEGRIN_2"/>
    <property type="match status" value="1"/>
</dbReference>
<feature type="active site" evidence="2">
    <location>
        <position position="448"/>
    </location>
</feature>
<dbReference type="AlphaFoldDB" id="A0A2T9XZU6"/>
<proteinExistence type="predicted"/>